<dbReference type="GO" id="GO:0000271">
    <property type="term" value="P:polysaccharide biosynthetic process"/>
    <property type="evidence" value="ECO:0007669"/>
    <property type="project" value="TreeGrafter"/>
</dbReference>
<sequence length="366" mass="41416">MQIPIIDLKRQHAIMKDELEEAFRRVLESGIFIYGQELESFEKEVAEYLGVKHAVGVGNGTDALILSLSAIDIKPGDEVITTPFTFFATAESIAQKGAVPVFVDIDDKTMNIDVEKIEEKITPKTKAILPVHIFGQGVKMEKILEIAEKYNLRVIEDTAQGIGAKRNGKSLGTFGDLGTFSFFPTKNLSCLGDGGLIVTNDDELAKKVRMLRIHGSSRKYFHEFLGYNSRLDAMQAAFLRVKMKYIGGWNKRRQEIASIYNEAFKDLVRVPEVDEGNVHIYHQYTIRTEKRDQLVDFLRNKGIQVAIHYPIPLHLQPALSYLGYKEGDLPVAEKTTKEVLSLPVFPELKDDEINYIIDSVKEFFKK</sequence>
<dbReference type="Proteomes" id="UP000886050">
    <property type="component" value="Unassembled WGS sequence"/>
</dbReference>
<dbReference type="EMBL" id="DRTX01000041">
    <property type="protein sequence ID" value="HHF52863.1"/>
    <property type="molecule type" value="Genomic_DNA"/>
</dbReference>
<evidence type="ECO:0000256" key="3">
    <source>
        <dbReference type="PIRSR" id="PIRSR000390-1"/>
    </source>
</evidence>
<dbReference type="SUPFAM" id="SSF53383">
    <property type="entry name" value="PLP-dependent transferases"/>
    <property type="match status" value="1"/>
</dbReference>
<dbReference type="FunFam" id="3.40.640.10:FF:000089">
    <property type="entry name" value="Aminotransferase, DegT/DnrJ/EryC1/StrS family"/>
    <property type="match status" value="1"/>
</dbReference>
<dbReference type="CDD" id="cd00616">
    <property type="entry name" value="AHBA_syn"/>
    <property type="match status" value="1"/>
</dbReference>
<feature type="modified residue" description="N6-(pyridoxal phosphate)lysine" evidence="4">
    <location>
        <position position="186"/>
    </location>
</feature>
<keyword evidence="1 4" id="KW-0663">Pyridoxal phosphate</keyword>
<organism evidence="6">
    <name type="scientific">candidate division WOR-3 bacterium</name>
    <dbReference type="NCBI Taxonomy" id="2052148"/>
    <lineage>
        <taxon>Bacteria</taxon>
        <taxon>Bacteria division WOR-3</taxon>
    </lineage>
</organism>
<evidence type="ECO:0000256" key="5">
    <source>
        <dbReference type="RuleBase" id="RU004508"/>
    </source>
</evidence>
<evidence type="ECO:0000313" key="6">
    <source>
        <dbReference type="EMBL" id="HHF52863.1"/>
    </source>
</evidence>
<name>A0A7V5HMB5_UNCW3</name>
<dbReference type="GO" id="GO:0008483">
    <property type="term" value="F:transaminase activity"/>
    <property type="evidence" value="ECO:0007669"/>
    <property type="project" value="UniProtKB-KW"/>
</dbReference>
<proteinExistence type="inferred from homology"/>
<dbReference type="Gene3D" id="3.90.1150.10">
    <property type="entry name" value="Aspartate Aminotransferase, domain 1"/>
    <property type="match status" value="1"/>
</dbReference>
<protein>
    <submittedName>
        <fullName evidence="6">DegT/DnrJ/EryC1/StrS family aminotransferase</fullName>
    </submittedName>
</protein>
<evidence type="ECO:0000256" key="2">
    <source>
        <dbReference type="ARBA" id="ARBA00037999"/>
    </source>
</evidence>
<dbReference type="PANTHER" id="PTHR30244:SF36">
    <property type="entry name" value="3-OXO-GLUCOSE-6-PHOSPHATE:GLUTAMATE AMINOTRANSFERASE"/>
    <property type="match status" value="1"/>
</dbReference>
<dbReference type="InterPro" id="IPR015422">
    <property type="entry name" value="PyrdxlP-dep_Trfase_small"/>
</dbReference>
<keyword evidence="6" id="KW-0032">Aminotransferase</keyword>
<accession>A0A7V5HMB5</accession>
<dbReference type="GO" id="GO:0030170">
    <property type="term" value="F:pyridoxal phosphate binding"/>
    <property type="evidence" value="ECO:0007669"/>
    <property type="project" value="TreeGrafter"/>
</dbReference>
<dbReference type="InterPro" id="IPR000653">
    <property type="entry name" value="DegT/StrS_aminotransferase"/>
</dbReference>
<dbReference type="InterPro" id="IPR015424">
    <property type="entry name" value="PyrdxlP-dep_Trfase"/>
</dbReference>
<reference evidence="6" key="1">
    <citation type="journal article" date="2020" name="mSystems">
        <title>Genome- and Community-Level Interaction Insights into Carbon Utilization and Element Cycling Functions of Hydrothermarchaeota in Hydrothermal Sediment.</title>
        <authorList>
            <person name="Zhou Z."/>
            <person name="Liu Y."/>
            <person name="Xu W."/>
            <person name="Pan J."/>
            <person name="Luo Z.H."/>
            <person name="Li M."/>
        </authorList>
    </citation>
    <scope>NUCLEOTIDE SEQUENCE [LARGE SCALE GENOMIC DNA]</scope>
    <source>
        <strain evidence="6">HyVt-96</strain>
    </source>
</reference>
<keyword evidence="6" id="KW-0808">Transferase</keyword>
<gene>
    <name evidence="6" type="ORF">ENL43_00685</name>
</gene>
<comment type="similarity">
    <text evidence="2 5">Belongs to the DegT/DnrJ/EryC1 family.</text>
</comment>
<comment type="caution">
    <text evidence="6">The sequence shown here is derived from an EMBL/GenBank/DDBJ whole genome shotgun (WGS) entry which is preliminary data.</text>
</comment>
<evidence type="ECO:0000256" key="1">
    <source>
        <dbReference type="ARBA" id="ARBA00022898"/>
    </source>
</evidence>
<dbReference type="PIRSF" id="PIRSF000390">
    <property type="entry name" value="PLP_StrS"/>
    <property type="match status" value="1"/>
</dbReference>
<dbReference type="InterPro" id="IPR015421">
    <property type="entry name" value="PyrdxlP-dep_Trfase_major"/>
</dbReference>
<dbReference type="AlphaFoldDB" id="A0A7V5HMB5"/>
<evidence type="ECO:0000256" key="4">
    <source>
        <dbReference type="PIRSR" id="PIRSR000390-2"/>
    </source>
</evidence>
<dbReference type="Gene3D" id="3.40.640.10">
    <property type="entry name" value="Type I PLP-dependent aspartate aminotransferase-like (Major domain)"/>
    <property type="match status" value="1"/>
</dbReference>
<dbReference type="PANTHER" id="PTHR30244">
    <property type="entry name" value="TRANSAMINASE"/>
    <property type="match status" value="1"/>
</dbReference>
<dbReference type="Pfam" id="PF01041">
    <property type="entry name" value="DegT_DnrJ_EryC1"/>
    <property type="match status" value="1"/>
</dbReference>
<feature type="active site" description="Proton acceptor" evidence="3">
    <location>
        <position position="186"/>
    </location>
</feature>